<keyword evidence="3" id="KW-1185">Reference proteome</keyword>
<evidence type="ECO:0000313" key="3">
    <source>
        <dbReference type="Proteomes" id="UP000567179"/>
    </source>
</evidence>
<evidence type="ECO:0000313" key="2">
    <source>
        <dbReference type="EMBL" id="KAF5317646.1"/>
    </source>
</evidence>
<evidence type="ECO:0008006" key="4">
    <source>
        <dbReference type="Google" id="ProtNLM"/>
    </source>
</evidence>
<dbReference type="Proteomes" id="UP000567179">
    <property type="component" value="Unassembled WGS sequence"/>
</dbReference>
<dbReference type="AlphaFoldDB" id="A0A8H5B6P7"/>
<gene>
    <name evidence="2" type="ORF">D9619_012558</name>
</gene>
<dbReference type="EMBL" id="JAACJJ010000032">
    <property type="protein sequence ID" value="KAF5317646.1"/>
    <property type="molecule type" value="Genomic_DNA"/>
</dbReference>
<sequence length="590" mass="65370">MASQEILVPDDPRQEHDLARLDTLPTDIILQICKYLPGWRDMLDLLMVSPSLYRLHAEREIWSVLVSSCLNVSDAPRICYPDHPIYCYSADELRRTFIRWKVAENIWKDRAQVCKNDLGIYEPVLREVPVIRTTHTPFELQDRSILIPGGRWLIVLTDAVSAVYYDLTSTVDTHTPGLCTLFPSQLRPETQDDTGKQISVSLPDVDMASAHAPLKFRFAITFTSSTGTSENGASCCVLQIWEVTTVLDGDGDSQPQPQSSQSRLSATLLASISFPLLLSGEFISAKAITGNNVVVDIPNLRLGPTTTCIAMIDWTTIRHAEDGFKRRVIVFEGILHSAMLLGAHNLLLTSHKGIFLYDYRRTKVIRSFSGKGIDIPVDPDHSMLCRSFASGEFHFVSAPVIVRLPNGTTSQNVACCNSGGEMHLISISPRRSQLPHSDDREGPQSTGDLGKDQVESWYLGDSPARKAFKKTLASTTTMCLGVNQGVILDRTIRKYGGVNTQLSIACYEREALDRIAKSVNDESQDSAFGGGLYGDYVVGQVISRDIPIRFGGPSNHGHTTDSSSSSVLFFDESIARMVLYVDRRFHIVDL</sequence>
<protein>
    <recommendedName>
        <fullName evidence="4">F-box domain-containing protein</fullName>
    </recommendedName>
</protein>
<feature type="region of interest" description="Disordered" evidence="1">
    <location>
        <begin position="429"/>
        <end position="452"/>
    </location>
</feature>
<name>A0A8H5B6P7_9AGAR</name>
<proteinExistence type="predicted"/>
<organism evidence="2 3">
    <name type="scientific">Psilocybe cf. subviscida</name>
    <dbReference type="NCBI Taxonomy" id="2480587"/>
    <lineage>
        <taxon>Eukaryota</taxon>
        <taxon>Fungi</taxon>
        <taxon>Dikarya</taxon>
        <taxon>Basidiomycota</taxon>
        <taxon>Agaricomycotina</taxon>
        <taxon>Agaricomycetes</taxon>
        <taxon>Agaricomycetidae</taxon>
        <taxon>Agaricales</taxon>
        <taxon>Agaricineae</taxon>
        <taxon>Strophariaceae</taxon>
        <taxon>Psilocybe</taxon>
    </lineage>
</organism>
<dbReference type="OrthoDB" id="3068749at2759"/>
<reference evidence="2 3" key="1">
    <citation type="journal article" date="2020" name="ISME J.">
        <title>Uncovering the hidden diversity of litter-decomposition mechanisms in mushroom-forming fungi.</title>
        <authorList>
            <person name="Floudas D."/>
            <person name="Bentzer J."/>
            <person name="Ahren D."/>
            <person name="Johansson T."/>
            <person name="Persson P."/>
            <person name="Tunlid A."/>
        </authorList>
    </citation>
    <scope>NUCLEOTIDE SEQUENCE [LARGE SCALE GENOMIC DNA]</scope>
    <source>
        <strain evidence="2 3">CBS 101986</strain>
    </source>
</reference>
<evidence type="ECO:0000256" key="1">
    <source>
        <dbReference type="SAM" id="MobiDB-lite"/>
    </source>
</evidence>
<comment type="caution">
    <text evidence="2">The sequence shown here is derived from an EMBL/GenBank/DDBJ whole genome shotgun (WGS) entry which is preliminary data.</text>
</comment>
<accession>A0A8H5B6P7</accession>